<keyword evidence="4" id="KW-1185">Reference proteome</keyword>
<dbReference type="SUPFAM" id="SSF50630">
    <property type="entry name" value="Acid proteases"/>
    <property type="match status" value="1"/>
</dbReference>
<organism evidence="3 4">
    <name type="scientific">Clostridium algidicarnis</name>
    <dbReference type="NCBI Taxonomy" id="37659"/>
    <lineage>
        <taxon>Bacteria</taxon>
        <taxon>Bacillati</taxon>
        <taxon>Bacillota</taxon>
        <taxon>Clostridia</taxon>
        <taxon>Eubacteriales</taxon>
        <taxon>Clostridiaceae</taxon>
        <taxon>Clostridium</taxon>
    </lineage>
</organism>
<protein>
    <submittedName>
        <fullName evidence="3">Retroviral-like aspartic protease family protein</fullName>
    </submittedName>
</protein>
<evidence type="ECO:0000256" key="1">
    <source>
        <dbReference type="ARBA" id="ARBA00022801"/>
    </source>
</evidence>
<evidence type="ECO:0000313" key="3">
    <source>
        <dbReference type="EMBL" id="MBU3219501.1"/>
    </source>
</evidence>
<keyword evidence="1" id="KW-0378">Hydrolase</keyword>
<dbReference type="Pfam" id="PF13650">
    <property type="entry name" value="Asp_protease_2"/>
    <property type="match status" value="1"/>
</dbReference>
<dbReference type="RefSeq" id="WP_185158551.1">
    <property type="nucleotide sequence ID" value="NZ_JACKWW010000008.1"/>
</dbReference>
<dbReference type="InterPro" id="IPR021109">
    <property type="entry name" value="Peptidase_aspartic_dom_sf"/>
</dbReference>
<dbReference type="Gene3D" id="2.40.70.10">
    <property type="entry name" value="Acid Proteases"/>
    <property type="match status" value="1"/>
</dbReference>
<sequence length="130" mass="14411">MKMNLKYGIPFIEISIINSNNEITVKNVLIDTGAGSSIVSSDIALEIGLAPSPTDVINRVRGVGGYEYVYEKSIDKIKIEDIEINNFKIEIGDMDYGFNIEAILGTDFLIESRATVDMENLELKFNTDGK</sequence>
<dbReference type="EMBL" id="JAHLDG010000006">
    <property type="protein sequence ID" value="MBU3219501.1"/>
    <property type="molecule type" value="Genomic_DNA"/>
</dbReference>
<name>A0ABS6C1Z4_9CLOT</name>
<comment type="caution">
    <text evidence="3">The sequence shown here is derived from an EMBL/GenBank/DDBJ whole genome shotgun (WGS) entry which is preliminary data.</text>
</comment>
<proteinExistence type="predicted"/>
<reference evidence="3 4" key="1">
    <citation type="submission" date="2021-06" db="EMBL/GenBank/DDBJ databases">
        <title>Clostridia strains as spoilage organisms.</title>
        <authorList>
            <person name="Wambui J."/>
            <person name="Stephan R."/>
            <person name="Stevens M.J.A."/>
        </authorList>
    </citation>
    <scope>NUCLEOTIDE SEQUENCE [LARGE SCALE GENOMIC DNA]</scope>
    <source>
        <strain evidence="3 4">CM013</strain>
    </source>
</reference>
<dbReference type="PROSITE" id="PS50175">
    <property type="entry name" value="ASP_PROT_RETROV"/>
    <property type="match status" value="1"/>
</dbReference>
<dbReference type="CDD" id="cd05483">
    <property type="entry name" value="retropepsin_like_bacteria"/>
    <property type="match status" value="1"/>
</dbReference>
<dbReference type="Proteomes" id="UP000740830">
    <property type="component" value="Unassembled WGS sequence"/>
</dbReference>
<accession>A0ABS6C1Z4</accession>
<evidence type="ECO:0000313" key="4">
    <source>
        <dbReference type="Proteomes" id="UP000740830"/>
    </source>
</evidence>
<feature type="domain" description="Peptidase A2" evidence="2">
    <location>
        <begin position="26"/>
        <end position="108"/>
    </location>
</feature>
<dbReference type="InterPro" id="IPR001995">
    <property type="entry name" value="Peptidase_A2_cat"/>
</dbReference>
<dbReference type="InterPro" id="IPR034122">
    <property type="entry name" value="Retropepsin-like_bacterial"/>
</dbReference>
<gene>
    <name evidence="3" type="ORF">KPL27_05195</name>
</gene>
<evidence type="ECO:0000259" key="2">
    <source>
        <dbReference type="PROSITE" id="PS50175"/>
    </source>
</evidence>